<name>A0A7W6JN77_9SPHN</name>
<keyword evidence="1" id="KW-1133">Transmembrane helix</keyword>
<keyword evidence="1" id="KW-0812">Transmembrane</keyword>
<protein>
    <submittedName>
        <fullName evidence="2">Uncharacterized protein</fullName>
    </submittedName>
</protein>
<comment type="caution">
    <text evidence="2">The sequence shown here is derived from an EMBL/GenBank/DDBJ whole genome shotgun (WGS) entry which is preliminary data.</text>
</comment>
<evidence type="ECO:0000313" key="3">
    <source>
        <dbReference type="Proteomes" id="UP000557392"/>
    </source>
</evidence>
<feature type="transmembrane region" description="Helical" evidence="1">
    <location>
        <begin position="66"/>
        <end position="87"/>
    </location>
</feature>
<sequence>MILTFLAIIAVLELARALPLVPAFQELAACGQHAMRLLARKGVSDWGKERALRILSGRMFARSMRAGGLLVATASPLLVVLAVDAWWPEIVSIRTEWTAKLALMPFTLGYAVLRWQVIPRVQRG</sequence>
<proteinExistence type="predicted"/>
<keyword evidence="3" id="KW-1185">Reference proteome</keyword>
<evidence type="ECO:0000313" key="2">
    <source>
        <dbReference type="EMBL" id="MBB4096495.1"/>
    </source>
</evidence>
<evidence type="ECO:0000256" key="1">
    <source>
        <dbReference type="SAM" id="Phobius"/>
    </source>
</evidence>
<feature type="transmembrane region" description="Helical" evidence="1">
    <location>
        <begin position="99"/>
        <end position="118"/>
    </location>
</feature>
<dbReference type="RefSeq" id="WP_183993435.1">
    <property type="nucleotide sequence ID" value="NZ_JACIEH010000001.1"/>
</dbReference>
<dbReference type="Proteomes" id="UP000557392">
    <property type="component" value="Unassembled WGS sequence"/>
</dbReference>
<dbReference type="EMBL" id="JACIEH010000001">
    <property type="protein sequence ID" value="MBB4096495.1"/>
    <property type="molecule type" value="Genomic_DNA"/>
</dbReference>
<keyword evidence="1" id="KW-0472">Membrane</keyword>
<gene>
    <name evidence="2" type="ORF">GGR46_000028</name>
</gene>
<accession>A0A7W6JN77</accession>
<reference evidence="2 3" key="1">
    <citation type="submission" date="2020-08" db="EMBL/GenBank/DDBJ databases">
        <title>Genomic Encyclopedia of Type Strains, Phase IV (KMG-IV): sequencing the most valuable type-strain genomes for metagenomic binning, comparative biology and taxonomic classification.</title>
        <authorList>
            <person name="Goeker M."/>
        </authorList>
    </citation>
    <scope>NUCLEOTIDE SEQUENCE [LARGE SCALE GENOMIC DNA]</scope>
    <source>
        <strain evidence="2 3">DSM 101806</strain>
    </source>
</reference>
<dbReference type="AlphaFoldDB" id="A0A7W6JN77"/>
<organism evidence="2 3">
    <name type="scientific">Sphingomonas kyeonggiensis</name>
    <dbReference type="NCBI Taxonomy" id="1268553"/>
    <lineage>
        <taxon>Bacteria</taxon>
        <taxon>Pseudomonadati</taxon>
        <taxon>Pseudomonadota</taxon>
        <taxon>Alphaproteobacteria</taxon>
        <taxon>Sphingomonadales</taxon>
        <taxon>Sphingomonadaceae</taxon>
        <taxon>Sphingomonas</taxon>
    </lineage>
</organism>